<dbReference type="OrthoDB" id="5577072at2759"/>
<reference evidence="7 8" key="1">
    <citation type="submission" date="2014-02" db="EMBL/GenBank/DDBJ databases">
        <title>The genome sequence of the entomopathogenic fungus Metarhizium robertsii ARSEF 2575.</title>
        <authorList>
            <person name="Giuliano Garisto Donzelli B."/>
            <person name="Roe B.A."/>
            <person name="Macmil S.L."/>
            <person name="Krasnoff S.B."/>
            <person name="Gibson D.M."/>
        </authorList>
    </citation>
    <scope>NUCLEOTIDE SEQUENCE [LARGE SCALE GENOMIC DNA]</scope>
    <source>
        <strain evidence="7 8">ARSEF 2575</strain>
    </source>
</reference>
<feature type="domain" description="Spp2/MOS2 G-patch" evidence="6">
    <location>
        <begin position="203"/>
        <end position="253"/>
    </location>
</feature>
<dbReference type="EMBL" id="JELW01000003">
    <property type="protein sequence ID" value="EXV03396.1"/>
    <property type="molecule type" value="Genomic_DNA"/>
</dbReference>
<evidence type="ECO:0000313" key="8">
    <source>
        <dbReference type="Proteomes" id="UP000030151"/>
    </source>
</evidence>
<dbReference type="InterPro" id="IPR026822">
    <property type="entry name" value="Spp2/MOS2_G-patch"/>
</dbReference>
<dbReference type="Proteomes" id="UP000030151">
    <property type="component" value="Unassembled WGS sequence"/>
</dbReference>
<dbReference type="eggNOG" id="ENOG502RZY8">
    <property type="taxonomic scope" value="Eukaryota"/>
</dbReference>
<feature type="compositionally biased region" description="Basic and acidic residues" evidence="5">
    <location>
        <begin position="273"/>
        <end position="350"/>
    </location>
</feature>
<evidence type="ECO:0000256" key="1">
    <source>
        <dbReference type="ARBA" id="ARBA00004123"/>
    </source>
</evidence>
<evidence type="ECO:0000259" key="6">
    <source>
        <dbReference type="Pfam" id="PF12656"/>
    </source>
</evidence>
<organism evidence="7 8">
    <name type="scientific">Metarhizium robertsii</name>
    <dbReference type="NCBI Taxonomy" id="568076"/>
    <lineage>
        <taxon>Eukaryota</taxon>
        <taxon>Fungi</taxon>
        <taxon>Dikarya</taxon>
        <taxon>Ascomycota</taxon>
        <taxon>Pezizomycotina</taxon>
        <taxon>Sordariomycetes</taxon>
        <taxon>Hypocreomycetidae</taxon>
        <taxon>Hypocreales</taxon>
        <taxon>Clavicipitaceae</taxon>
        <taxon>Metarhizium</taxon>
    </lineage>
</organism>
<feature type="region of interest" description="Disordered" evidence="5">
    <location>
        <begin position="225"/>
        <end position="350"/>
    </location>
</feature>
<comment type="similarity">
    <text evidence="2 4">Belongs to the SPP2 family.</text>
</comment>
<gene>
    <name evidence="7" type="ORF">X797_003196</name>
</gene>
<dbReference type="InterPro" id="IPR045166">
    <property type="entry name" value="Spp2-like"/>
</dbReference>
<protein>
    <recommendedName>
        <fullName evidence="4">Pre-mRNA-splicing factor</fullName>
    </recommendedName>
</protein>
<proteinExistence type="inferred from homology"/>
<evidence type="ECO:0000256" key="2">
    <source>
        <dbReference type="ARBA" id="ARBA00008576"/>
    </source>
</evidence>
<dbReference type="AlphaFoldDB" id="A0A0A1V192"/>
<feature type="compositionally biased region" description="Basic and acidic residues" evidence="5">
    <location>
        <begin position="157"/>
        <end position="168"/>
    </location>
</feature>
<comment type="caution">
    <text evidence="7">The sequence shown here is derived from an EMBL/GenBank/DDBJ whole genome shotgun (WGS) entry which is preliminary data.</text>
</comment>
<keyword evidence="4" id="KW-0507">mRNA processing</keyword>
<accession>A0A0A1V192</accession>
<evidence type="ECO:0000256" key="5">
    <source>
        <dbReference type="SAM" id="MobiDB-lite"/>
    </source>
</evidence>
<sequence length="350" mass="40134">MSEPSKGRIAIKFGSTSSTPSSNKTSRPAPPSSLGKRPRSHAALGADSDSDSDDDRRGRHEAITGFGADGAETRHKKKEEVKREYVIERQANRDWRGEIRAQKGDNRPAEARGHQHNQNGSAERAPADQDKGLSWGLTIKEKNDQPSPEPQDTPSETAKEAPKPKTADDEALDALLGNKPKETRVITTEDDVYRRDAATAGAASTLEDYEAMPIEEFGAALLRGMGWDGEHRGPKSKDVRRRQNRLGLGAKELKGVEDLGGWNQNGAKKRSRPRLDEYNREQNKRKEERGREDSYKRERERERDRERNGHRERDRDGDRDHHRDRRERDRDRDRDRDRGRHRDYDRDRRR</sequence>
<evidence type="ECO:0000256" key="3">
    <source>
        <dbReference type="ARBA" id="ARBA00023242"/>
    </source>
</evidence>
<evidence type="ECO:0000313" key="7">
    <source>
        <dbReference type="EMBL" id="EXV03396.1"/>
    </source>
</evidence>
<feature type="region of interest" description="Disordered" evidence="5">
    <location>
        <begin position="1"/>
        <end position="183"/>
    </location>
</feature>
<keyword evidence="4" id="KW-0508">mRNA splicing</keyword>
<feature type="compositionally biased region" description="Basic and acidic residues" evidence="5">
    <location>
        <begin position="78"/>
        <end position="113"/>
    </location>
</feature>
<keyword evidence="4" id="KW-0747">Spliceosome</keyword>
<dbReference type="Pfam" id="PF12656">
    <property type="entry name" value="G-patch_2"/>
    <property type="match status" value="1"/>
</dbReference>
<dbReference type="HOGENOM" id="CLU_047291_1_0_1"/>
<feature type="compositionally biased region" description="Low complexity" evidence="5">
    <location>
        <begin position="15"/>
        <end position="26"/>
    </location>
</feature>
<comment type="function">
    <text evidence="4">Involved in spliceosome maturation and the first step of pre-mRNA splicing.</text>
</comment>
<name>A0A0A1V192_9HYPO</name>
<evidence type="ECO:0000256" key="4">
    <source>
        <dbReference type="RuleBase" id="RU369096"/>
    </source>
</evidence>
<feature type="compositionally biased region" description="Basic and acidic residues" evidence="5">
    <location>
        <begin position="228"/>
        <end position="237"/>
    </location>
</feature>
<dbReference type="PANTHER" id="PTHR15818">
    <property type="entry name" value="G PATCH AND KOW-CONTAINING"/>
    <property type="match status" value="1"/>
</dbReference>
<dbReference type="PANTHER" id="PTHR15818:SF2">
    <property type="entry name" value="G-PATCH DOMAIN AND KOW MOTIFS-CONTAINING PROTEIN"/>
    <property type="match status" value="1"/>
</dbReference>
<dbReference type="GO" id="GO:0000398">
    <property type="term" value="P:mRNA splicing, via spliceosome"/>
    <property type="evidence" value="ECO:0007669"/>
    <property type="project" value="UniProtKB-UniRule"/>
</dbReference>
<comment type="subcellular location">
    <subcellularLocation>
        <location evidence="1 4">Nucleus</location>
    </subcellularLocation>
</comment>
<keyword evidence="3 4" id="KW-0539">Nucleus</keyword>
<dbReference type="GO" id="GO:0005681">
    <property type="term" value="C:spliceosomal complex"/>
    <property type="evidence" value="ECO:0007669"/>
    <property type="project" value="UniProtKB-UniRule"/>
</dbReference>